<dbReference type="EMBL" id="VSRR010030729">
    <property type="protein sequence ID" value="MPC70194.1"/>
    <property type="molecule type" value="Genomic_DNA"/>
</dbReference>
<gene>
    <name evidence="2" type="ORF">E2C01_064436</name>
</gene>
<evidence type="ECO:0000313" key="3">
    <source>
        <dbReference type="Proteomes" id="UP000324222"/>
    </source>
</evidence>
<comment type="caution">
    <text evidence="2">The sequence shown here is derived from an EMBL/GenBank/DDBJ whole genome shotgun (WGS) entry which is preliminary data.</text>
</comment>
<organism evidence="2 3">
    <name type="scientific">Portunus trituberculatus</name>
    <name type="common">Swimming crab</name>
    <name type="synonym">Neptunus trituberculatus</name>
    <dbReference type="NCBI Taxonomy" id="210409"/>
    <lineage>
        <taxon>Eukaryota</taxon>
        <taxon>Metazoa</taxon>
        <taxon>Ecdysozoa</taxon>
        <taxon>Arthropoda</taxon>
        <taxon>Crustacea</taxon>
        <taxon>Multicrustacea</taxon>
        <taxon>Malacostraca</taxon>
        <taxon>Eumalacostraca</taxon>
        <taxon>Eucarida</taxon>
        <taxon>Decapoda</taxon>
        <taxon>Pleocyemata</taxon>
        <taxon>Brachyura</taxon>
        <taxon>Eubrachyura</taxon>
        <taxon>Portunoidea</taxon>
        <taxon>Portunidae</taxon>
        <taxon>Portuninae</taxon>
        <taxon>Portunus</taxon>
    </lineage>
</organism>
<evidence type="ECO:0000256" key="1">
    <source>
        <dbReference type="SAM" id="MobiDB-lite"/>
    </source>
</evidence>
<dbReference type="Proteomes" id="UP000324222">
    <property type="component" value="Unassembled WGS sequence"/>
</dbReference>
<proteinExistence type="predicted"/>
<accession>A0A5B7HNR7</accession>
<reference evidence="2 3" key="1">
    <citation type="submission" date="2019-05" db="EMBL/GenBank/DDBJ databases">
        <title>Another draft genome of Portunus trituberculatus and its Hox gene families provides insights of decapod evolution.</title>
        <authorList>
            <person name="Jeong J.-H."/>
            <person name="Song I."/>
            <person name="Kim S."/>
            <person name="Choi T."/>
            <person name="Kim D."/>
            <person name="Ryu S."/>
            <person name="Kim W."/>
        </authorList>
    </citation>
    <scope>NUCLEOTIDE SEQUENCE [LARGE SCALE GENOMIC DNA]</scope>
    <source>
        <tissue evidence="2">Muscle</tissue>
    </source>
</reference>
<sequence>MDLLPGSLPPSPFFTPTSPSRPFSLSLFLSSSHYPLSPILLPPLHPRLSPHCTPLSLTLSLTVPLSTSGLSTRCTLPGVAKIPNQGPISSVSCQGEFPQPACHSPPQTRLSLAASPPHDLH</sequence>
<protein>
    <submittedName>
        <fullName evidence="2">Uncharacterized protein</fullName>
    </submittedName>
</protein>
<evidence type="ECO:0000313" key="2">
    <source>
        <dbReference type="EMBL" id="MPC70194.1"/>
    </source>
</evidence>
<name>A0A5B7HNR7_PORTR</name>
<feature type="region of interest" description="Disordered" evidence="1">
    <location>
        <begin position="97"/>
        <end position="121"/>
    </location>
</feature>
<keyword evidence="3" id="KW-1185">Reference proteome</keyword>
<dbReference type="AlphaFoldDB" id="A0A5B7HNR7"/>